<dbReference type="SUPFAM" id="SSF53098">
    <property type="entry name" value="Ribonuclease H-like"/>
    <property type="match status" value="1"/>
</dbReference>
<feature type="non-terminal residue" evidence="2">
    <location>
        <position position="391"/>
    </location>
</feature>
<dbReference type="Gene3D" id="3.30.420.10">
    <property type="entry name" value="Ribonuclease H-like superfamily/Ribonuclease H"/>
    <property type="match status" value="1"/>
</dbReference>
<evidence type="ECO:0000313" key="3">
    <source>
        <dbReference type="Proteomes" id="UP000198211"/>
    </source>
</evidence>
<feature type="region of interest" description="Disordered" evidence="1">
    <location>
        <begin position="82"/>
        <end position="116"/>
    </location>
</feature>
<dbReference type="InterPro" id="IPR039537">
    <property type="entry name" value="Retrotran_Ty1/copia-like"/>
</dbReference>
<dbReference type="OrthoDB" id="124737at2759"/>
<name>A0A225USF3_9STRA</name>
<dbReference type="STRING" id="4795.A0A225USF3"/>
<organism evidence="2 3">
    <name type="scientific">Phytophthora megakarya</name>
    <dbReference type="NCBI Taxonomy" id="4795"/>
    <lineage>
        <taxon>Eukaryota</taxon>
        <taxon>Sar</taxon>
        <taxon>Stramenopiles</taxon>
        <taxon>Oomycota</taxon>
        <taxon>Peronosporomycetes</taxon>
        <taxon>Peronosporales</taxon>
        <taxon>Peronosporaceae</taxon>
        <taxon>Phytophthora</taxon>
    </lineage>
</organism>
<reference evidence="3" key="1">
    <citation type="submission" date="2017-03" db="EMBL/GenBank/DDBJ databases">
        <title>Phytopthora megakarya and P. palmivora, two closely related causual agents of cacao black pod achieved similar genome size and gene model numbers by different mechanisms.</title>
        <authorList>
            <person name="Ali S."/>
            <person name="Shao J."/>
            <person name="Larry D.J."/>
            <person name="Kronmiller B."/>
            <person name="Shen D."/>
            <person name="Strem M.D."/>
            <person name="Melnick R.L."/>
            <person name="Guiltinan M.J."/>
            <person name="Tyler B.M."/>
            <person name="Meinhardt L.W."/>
            <person name="Bailey B.A."/>
        </authorList>
    </citation>
    <scope>NUCLEOTIDE SEQUENCE [LARGE SCALE GENOMIC DNA]</scope>
    <source>
        <strain evidence="3">zdho120</strain>
    </source>
</reference>
<gene>
    <name evidence="2" type="ORF">PHMEG_00034041</name>
</gene>
<dbReference type="PANTHER" id="PTHR42648:SF28">
    <property type="entry name" value="TRANSPOSON-ENCODED PROTEIN WITH RIBONUCLEASE H-LIKE AND RETROVIRUS ZINC FINGER-LIKE DOMAINS"/>
    <property type="match status" value="1"/>
</dbReference>
<evidence type="ECO:0000313" key="2">
    <source>
        <dbReference type="EMBL" id="OWY95848.1"/>
    </source>
</evidence>
<dbReference type="InterPro" id="IPR012337">
    <property type="entry name" value="RNaseH-like_sf"/>
</dbReference>
<comment type="caution">
    <text evidence="2">The sequence shown here is derived from an EMBL/GenBank/DDBJ whole genome shotgun (WGS) entry which is preliminary data.</text>
</comment>
<protein>
    <submittedName>
        <fullName evidence="2">Integrase, catalytic core protein</fullName>
    </submittedName>
</protein>
<dbReference type="PANTHER" id="PTHR42648">
    <property type="entry name" value="TRANSPOSASE, PUTATIVE-RELATED"/>
    <property type="match status" value="1"/>
</dbReference>
<evidence type="ECO:0000256" key="1">
    <source>
        <dbReference type="SAM" id="MobiDB-lite"/>
    </source>
</evidence>
<dbReference type="AlphaFoldDB" id="A0A225USF3"/>
<proteinExistence type="predicted"/>
<dbReference type="EMBL" id="NBNE01012427">
    <property type="protein sequence ID" value="OWY95848.1"/>
    <property type="molecule type" value="Genomic_DNA"/>
</dbReference>
<dbReference type="Proteomes" id="UP000198211">
    <property type="component" value="Unassembled WGS sequence"/>
</dbReference>
<sequence length="391" mass="44087">MDIDVDDADWLDGLSRHPSPVFSTEDSDYAFAMDTASTTTSRINKFDGTNFHTWKFKMRMSRADSLTWELVTARLLHEDMKRKEQGGGADGTAHGQGFMTSDTKRKGKQTTWSGRSRNERMLRKLKRTAMEYMKNYKKISPVDVHLADGGVVQAVGTGDIVMSLSRNLFSVGRFTKDVGPVIFESDGCFAETKGLKWKLGARSQRGHHVVPLAPSTWHIGHGGLDAIVKKDYVIGINMKSVKQWEAYDGCSVGKQTRMSFTKSSPNRAKDMLEVIHSDVCGPMKTPTFGGKRYFVTFIDEKSHFCVVYLMRNKSEVVTKFADLLLECHGKFCADRGIVQKFTPPYTPQLNGVADHEKAYRFEELDSGRVFVTRDAQFMEDVFDGGRREYTS</sequence>
<dbReference type="GO" id="GO:0003676">
    <property type="term" value="F:nucleic acid binding"/>
    <property type="evidence" value="ECO:0007669"/>
    <property type="project" value="InterPro"/>
</dbReference>
<keyword evidence="3" id="KW-1185">Reference proteome</keyword>
<dbReference type="InterPro" id="IPR036397">
    <property type="entry name" value="RNaseH_sf"/>
</dbReference>
<accession>A0A225USF3</accession>